<proteinExistence type="predicted"/>
<sequence length="135" mass="14372">MKSFIATLITAAAFAAVGIAPAAAQTVNKAAHKTAMDKAKADYKVAKDKCDAMSGNAEDICEDEAKLMRAKAEHDAVVKFDNTGNNVMKARGNVIEAEYDLADEKCDALKGDAEDKCEMQAKSTRDAARDANKAK</sequence>
<evidence type="ECO:0000256" key="1">
    <source>
        <dbReference type="SAM" id="SignalP"/>
    </source>
</evidence>
<evidence type="ECO:0000313" key="2">
    <source>
        <dbReference type="EMBL" id="MBB6135213.1"/>
    </source>
</evidence>
<feature type="chain" id="PRO_5031029038" evidence="1">
    <location>
        <begin position="23"/>
        <end position="135"/>
    </location>
</feature>
<dbReference type="RefSeq" id="WP_183555851.1">
    <property type="nucleotide sequence ID" value="NZ_JACHBX010000003.1"/>
</dbReference>
<dbReference type="Proteomes" id="UP000540787">
    <property type="component" value="Unassembled WGS sequence"/>
</dbReference>
<evidence type="ECO:0000313" key="3">
    <source>
        <dbReference type="Proteomes" id="UP000540787"/>
    </source>
</evidence>
<feature type="signal peptide" evidence="1">
    <location>
        <begin position="1"/>
        <end position="22"/>
    </location>
</feature>
<dbReference type="AlphaFoldDB" id="A0A7W9X2H3"/>
<protein>
    <submittedName>
        <fullName evidence="2">Opacity protein-like surface antigen</fullName>
    </submittedName>
</protein>
<organism evidence="2 3">
    <name type="scientific">Massilia aurea</name>
    <dbReference type="NCBI Taxonomy" id="373040"/>
    <lineage>
        <taxon>Bacteria</taxon>
        <taxon>Pseudomonadati</taxon>
        <taxon>Pseudomonadota</taxon>
        <taxon>Betaproteobacteria</taxon>
        <taxon>Burkholderiales</taxon>
        <taxon>Oxalobacteraceae</taxon>
        <taxon>Telluria group</taxon>
        <taxon>Massilia</taxon>
    </lineage>
</organism>
<dbReference type="EMBL" id="JACHBX010000003">
    <property type="protein sequence ID" value="MBB6135213.1"/>
    <property type="molecule type" value="Genomic_DNA"/>
</dbReference>
<reference evidence="2 3" key="1">
    <citation type="submission" date="2020-08" db="EMBL/GenBank/DDBJ databases">
        <title>The Agave Microbiome: Exploring the role of microbial communities in plant adaptations to desert environments.</title>
        <authorList>
            <person name="Partida-Martinez L.P."/>
        </authorList>
    </citation>
    <scope>NUCLEOTIDE SEQUENCE [LARGE SCALE GENOMIC DNA]</scope>
    <source>
        <strain evidence="2 3">AT3.2</strain>
    </source>
</reference>
<keyword evidence="3" id="KW-1185">Reference proteome</keyword>
<comment type="caution">
    <text evidence="2">The sequence shown here is derived from an EMBL/GenBank/DDBJ whole genome shotgun (WGS) entry which is preliminary data.</text>
</comment>
<gene>
    <name evidence="2" type="ORF">HD842_003371</name>
</gene>
<name>A0A7W9X2H3_9BURK</name>
<accession>A0A7W9X2H3</accession>
<keyword evidence="1" id="KW-0732">Signal</keyword>